<accession>A0A7W5BGM3</accession>
<evidence type="ECO:0008006" key="5">
    <source>
        <dbReference type="Google" id="ProtNLM"/>
    </source>
</evidence>
<sequence length="183" mass="20786">MMADPAVANVEEQPVQISYTTSDGKQRRYTPDALVRFNADTTGATPMPLLCEIKYREEYKAKFFEFKERFQVARRYAREQGWRFRVITDREIRTSRFANLRFLGGFKDRIQDADQAEAMLQALRAAGESSPAALLSTFSSDPWKQAALLPALWGLIATEKILADLSEPLSMSSKISVHDENDI</sequence>
<dbReference type="InterPro" id="IPR011856">
    <property type="entry name" value="tRNA_endonuc-like_dom_sf"/>
</dbReference>
<dbReference type="Pfam" id="PF08721">
    <property type="entry name" value="Tn7_Tnp_TnsA_C"/>
    <property type="match status" value="1"/>
</dbReference>
<gene>
    <name evidence="3" type="ORF">FHS03_005556</name>
</gene>
<dbReference type="RefSeq" id="WP_183444111.1">
    <property type="nucleotide sequence ID" value="NZ_JACHXD010000033.1"/>
</dbReference>
<dbReference type="GO" id="GO:0003676">
    <property type="term" value="F:nucleic acid binding"/>
    <property type="evidence" value="ECO:0007669"/>
    <property type="project" value="InterPro"/>
</dbReference>
<organism evidence="3 4">
    <name type="scientific">Pseudoduganella violacea</name>
    <dbReference type="NCBI Taxonomy" id="1715466"/>
    <lineage>
        <taxon>Bacteria</taxon>
        <taxon>Pseudomonadati</taxon>
        <taxon>Pseudomonadota</taxon>
        <taxon>Betaproteobacteria</taxon>
        <taxon>Burkholderiales</taxon>
        <taxon>Oxalobacteraceae</taxon>
        <taxon>Telluria group</taxon>
        <taxon>Pseudoduganella</taxon>
    </lineage>
</organism>
<comment type="caution">
    <text evidence="3">The sequence shown here is derived from an EMBL/GenBank/DDBJ whole genome shotgun (WGS) entry which is preliminary data.</text>
</comment>
<dbReference type="InterPro" id="IPR014833">
    <property type="entry name" value="TnsA_N"/>
</dbReference>
<protein>
    <recommendedName>
        <fullName evidence="5">Heteromeric transposase endonuclease subunit TnsA</fullName>
    </recommendedName>
</protein>
<evidence type="ECO:0000313" key="4">
    <source>
        <dbReference type="Proteomes" id="UP000541535"/>
    </source>
</evidence>
<reference evidence="3 4" key="1">
    <citation type="submission" date="2020-08" db="EMBL/GenBank/DDBJ databases">
        <title>Genomic Encyclopedia of Type Strains, Phase III (KMG-III): the genomes of soil and plant-associated and newly described type strains.</title>
        <authorList>
            <person name="Whitman W."/>
        </authorList>
    </citation>
    <scope>NUCLEOTIDE SEQUENCE [LARGE SCALE GENOMIC DNA]</scope>
    <source>
        <strain evidence="3 4">CECT 8897</strain>
    </source>
</reference>
<dbReference type="InterPro" id="IPR014832">
    <property type="entry name" value="TnsA_C"/>
</dbReference>
<dbReference type="Pfam" id="PF08722">
    <property type="entry name" value="Tn7_TnsA-like_N"/>
    <property type="match status" value="1"/>
</dbReference>
<dbReference type="Gene3D" id="3.40.1350.10">
    <property type="match status" value="1"/>
</dbReference>
<proteinExistence type="predicted"/>
<feature type="domain" description="TnsA endonuclease N-terminal" evidence="2">
    <location>
        <begin position="4"/>
        <end position="89"/>
    </location>
</feature>
<keyword evidence="4" id="KW-1185">Reference proteome</keyword>
<feature type="domain" description="TnsA endonuclease C-terminal" evidence="1">
    <location>
        <begin position="91"/>
        <end position="165"/>
    </location>
</feature>
<name>A0A7W5BGM3_9BURK</name>
<dbReference type="EMBL" id="JACHXD010000033">
    <property type="protein sequence ID" value="MBB3122455.1"/>
    <property type="molecule type" value="Genomic_DNA"/>
</dbReference>
<evidence type="ECO:0000259" key="1">
    <source>
        <dbReference type="Pfam" id="PF08721"/>
    </source>
</evidence>
<evidence type="ECO:0000259" key="2">
    <source>
        <dbReference type="Pfam" id="PF08722"/>
    </source>
</evidence>
<dbReference type="AlphaFoldDB" id="A0A7W5BGM3"/>
<evidence type="ECO:0000313" key="3">
    <source>
        <dbReference type="EMBL" id="MBB3122455.1"/>
    </source>
</evidence>
<dbReference type="Proteomes" id="UP000541535">
    <property type="component" value="Unassembled WGS sequence"/>
</dbReference>